<evidence type="ECO:0000259" key="2">
    <source>
        <dbReference type="PROSITE" id="PS50948"/>
    </source>
</evidence>
<accession>A0A9D5HP37</accession>
<keyword evidence="1" id="KW-1133">Transmembrane helix</keyword>
<dbReference type="CDD" id="cd01098">
    <property type="entry name" value="PAN_AP_plant"/>
    <property type="match status" value="1"/>
</dbReference>
<keyword evidence="1" id="KW-0812">Transmembrane</keyword>
<dbReference type="PANTHER" id="PTHR32444:SF235">
    <property type="entry name" value="OS01G0783900 PROTEIN"/>
    <property type="match status" value="1"/>
</dbReference>
<dbReference type="EMBL" id="JAGGNH010000002">
    <property type="protein sequence ID" value="KAJ0983566.1"/>
    <property type="molecule type" value="Genomic_DNA"/>
</dbReference>
<dbReference type="InterPro" id="IPR011009">
    <property type="entry name" value="Kinase-like_dom_sf"/>
</dbReference>
<comment type="caution">
    <text evidence="3">The sequence shown here is derived from an EMBL/GenBank/DDBJ whole genome shotgun (WGS) entry which is preliminary data.</text>
</comment>
<feature type="transmembrane region" description="Helical" evidence="1">
    <location>
        <begin position="83"/>
        <end position="105"/>
    </location>
</feature>
<dbReference type="Gene3D" id="3.30.200.20">
    <property type="entry name" value="Phosphorylase Kinase, domain 1"/>
    <property type="match status" value="1"/>
</dbReference>
<dbReference type="PANTHER" id="PTHR32444">
    <property type="entry name" value="BULB-TYPE LECTIN DOMAIN-CONTAINING PROTEIN"/>
    <property type="match status" value="1"/>
</dbReference>
<reference evidence="3" key="2">
    <citation type="journal article" date="2022" name="Hortic Res">
        <title>The genome of Dioscorea zingiberensis sheds light on the biosynthesis, origin and evolution of the medicinally important diosgenin saponins.</title>
        <authorList>
            <person name="Li Y."/>
            <person name="Tan C."/>
            <person name="Li Z."/>
            <person name="Guo J."/>
            <person name="Li S."/>
            <person name="Chen X."/>
            <person name="Wang C."/>
            <person name="Dai X."/>
            <person name="Yang H."/>
            <person name="Song W."/>
            <person name="Hou L."/>
            <person name="Xu J."/>
            <person name="Tong Z."/>
            <person name="Xu A."/>
            <person name="Yuan X."/>
            <person name="Wang W."/>
            <person name="Yang Q."/>
            <person name="Chen L."/>
            <person name="Sun Z."/>
            <person name="Wang K."/>
            <person name="Pan B."/>
            <person name="Chen J."/>
            <person name="Bao Y."/>
            <person name="Liu F."/>
            <person name="Qi X."/>
            <person name="Gang D.R."/>
            <person name="Wen J."/>
            <person name="Li J."/>
        </authorList>
    </citation>
    <scope>NUCLEOTIDE SEQUENCE</scope>
    <source>
        <strain evidence="3">Dzin_1.0</strain>
    </source>
</reference>
<keyword evidence="1" id="KW-0472">Membrane</keyword>
<protein>
    <recommendedName>
        <fullName evidence="2">Apple domain-containing protein</fullName>
    </recommendedName>
</protein>
<evidence type="ECO:0000256" key="1">
    <source>
        <dbReference type="SAM" id="Phobius"/>
    </source>
</evidence>
<organism evidence="3 4">
    <name type="scientific">Dioscorea zingiberensis</name>
    <dbReference type="NCBI Taxonomy" id="325984"/>
    <lineage>
        <taxon>Eukaryota</taxon>
        <taxon>Viridiplantae</taxon>
        <taxon>Streptophyta</taxon>
        <taxon>Embryophyta</taxon>
        <taxon>Tracheophyta</taxon>
        <taxon>Spermatophyta</taxon>
        <taxon>Magnoliopsida</taxon>
        <taxon>Liliopsida</taxon>
        <taxon>Dioscoreales</taxon>
        <taxon>Dioscoreaceae</taxon>
        <taxon>Dioscorea</taxon>
    </lineage>
</organism>
<dbReference type="SUPFAM" id="SSF56112">
    <property type="entry name" value="Protein kinase-like (PK-like)"/>
    <property type="match status" value="1"/>
</dbReference>
<dbReference type="Pfam" id="PF08276">
    <property type="entry name" value="PAN_2"/>
    <property type="match status" value="1"/>
</dbReference>
<keyword evidence="4" id="KW-1185">Reference proteome</keyword>
<sequence length="253" mass="27862">MTKLSDTSNATVNMSMTLDECRTLCLSNCSCTAYASADIAGNETGCIIWTTELTDLRLYTSMEARVFMSGPNQGESQGHKQGVVAVVVSVLLGTLLIIVIGFCILMKKKKKKKRREARCTAMLGTFSFEDLLDKQGGTSRGEELELPLYDLDTVMAATNDFSTENKLGEGGFGPVYKKSSVAKEQRVYYSESHPKPFRTCLEFMEGRENCMELVDESIGQEFPMAGSLQVYKSGAVVCTRKTRRQANNVICGL</sequence>
<dbReference type="AlphaFoldDB" id="A0A9D5HP37"/>
<dbReference type="OrthoDB" id="1933550at2759"/>
<name>A0A9D5HP37_9LILI</name>
<feature type="domain" description="Apple" evidence="2">
    <location>
        <begin position="1"/>
        <end position="72"/>
    </location>
</feature>
<reference evidence="3" key="1">
    <citation type="submission" date="2021-03" db="EMBL/GenBank/DDBJ databases">
        <authorList>
            <person name="Li Z."/>
            <person name="Yang C."/>
        </authorList>
    </citation>
    <scope>NUCLEOTIDE SEQUENCE</scope>
    <source>
        <strain evidence="3">Dzin_1.0</strain>
        <tissue evidence="3">Leaf</tissue>
    </source>
</reference>
<proteinExistence type="predicted"/>
<dbReference type="PROSITE" id="PS50948">
    <property type="entry name" value="PAN"/>
    <property type="match status" value="1"/>
</dbReference>
<dbReference type="Proteomes" id="UP001085076">
    <property type="component" value="Miscellaneous, Linkage group lg02"/>
</dbReference>
<evidence type="ECO:0000313" key="3">
    <source>
        <dbReference type="EMBL" id="KAJ0983566.1"/>
    </source>
</evidence>
<evidence type="ECO:0000313" key="4">
    <source>
        <dbReference type="Proteomes" id="UP001085076"/>
    </source>
</evidence>
<dbReference type="InterPro" id="IPR003609">
    <property type="entry name" value="Pan_app"/>
</dbReference>
<gene>
    <name evidence="3" type="ORF">J5N97_011821</name>
</gene>